<keyword evidence="7" id="KW-0472">Membrane</keyword>
<evidence type="ECO:0000256" key="5">
    <source>
        <dbReference type="ARBA" id="ARBA00022781"/>
    </source>
</evidence>
<evidence type="ECO:0000256" key="3">
    <source>
        <dbReference type="ARBA" id="ARBA00007681"/>
    </source>
</evidence>
<comment type="caution">
    <text evidence="10">The sequence shown here is derived from an EMBL/GenBank/DDBJ whole genome shotgun (WGS) entry which is preliminary data.</text>
</comment>
<comment type="subcellular location">
    <subcellularLocation>
        <location evidence="2">Membrane</location>
        <topology evidence="2">Peripheral membrane protein</topology>
    </subcellularLocation>
</comment>
<dbReference type="InterPro" id="IPR000131">
    <property type="entry name" value="ATP_synth_F1_gsu"/>
</dbReference>
<keyword evidence="4" id="KW-0813">Transport</keyword>
<evidence type="ECO:0000256" key="1">
    <source>
        <dbReference type="ARBA" id="ARBA00003456"/>
    </source>
</evidence>
<sequence>MAATPEALKAKIGSTEDLQSVVKTMKALAAVSIRQYEQAVKSLYQYNRTVEMGLQIVLKQQYFNGDSFAPLSQTLTQSAPTNRVGVLIFGSDQGLCGQFNEQIATHAMEQLEDLEIPAENQHIAAIGARVVPVLEANKKSIETLFYVPSSATGITAVVQDILLTLEQWRFEKQVHRVILFYNQSTSGASYESRQYNLLPLDAEWLKELENREWQTSMMPIFTMNWEALFSALIRQYLFVSLFRALAESLASENASRLSSMQAAEKNIRERLSDLTAQYRRERQSSITGELLDIASGFEALTSGE</sequence>
<keyword evidence="6" id="KW-0406">Ion transport</keyword>
<proteinExistence type="inferred from homology"/>
<dbReference type="PANTHER" id="PTHR11693">
    <property type="entry name" value="ATP SYNTHASE GAMMA CHAIN"/>
    <property type="match status" value="1"/>
</dbReference>
<dbReference type="AlphaFoldDB" id="U7QR34"/>
<evidence type="ECO:0000256" key="6">
    <source>
        <dbReference type="ARBA" id="ARBA00023065"/>
    </source>
</evidence>
<comment type="similarity">
    <text evidence="3">Belongs to the ATPase gamma chain family.</text>
</comment>
<keyword evidence="9" id="KW-0066">ATP synthesis</keyword>
<dbReference type="PRINTS" id="PR00126">
    <property type="entry name" value="ATPASEGAMMA"/>
</dbReference>
<dbReference type="InterPro" id="IPR017709">
    <property type="entry name" value="Alt_ATP_synth_F1_gsu"/>
</dbReference>
<dbReference type="RefSeq" id="WP_023064075.1">
    <property type="nucleotide sequence ID" value="NZ_AUZM01000002.1"/>
</dbReference>
<accession>U7QR34</accession>
<organism evidence="10 11">
    <name type="scientific">Lyngbya aestuarii BL J</name>
    <dbReference type="NCBI Taxonomy" id="1348334"/>
    <lineage>
        <taxon>Bacteria</taxon>
        <taxon>Bacillati</taxon>
        <taxon>Cyanobacteriota</taxon>
        <taxon>Cyanophyceae</taxon>
        <taxon>Oscillatoriophycideae</taxon>
        <taxon>Oscillatoriales</taxon>
        <taxon>Microcoleaceae</taxon>
        <taxon>Lyngbya</taxon>
    </lineage>
</organism>
<dbReference type="GO" id="GO:0046933">
    <property type="term" value="F:proton-transporting ATP synthase activity, rotational mechanism"/>
    <property type="evidence" value="ECO:0007669"/>
    <property type="project" value="InterPro"/>
</dbReference>
<dbReference type="Gene3D" id="3.40.1380.10">
    <property type="match status" value="1"/>
</dbReference>
<dbReference type="PATRIC" id="fig|1348334.3.peg.378"/>
<dbReference type="CDD" id="cd12151">
    <property type="entry name" value="F1-ATPase_gamma"/>
    <property type="match status" value="1"/>
</dbReference>
<evidence type="ECO:0000256" key="9">
    <source>
        <dbReference type="ARBA" id="ARBA00023310"/>
    </source>
</evidence>
<evidence type="ECO:0000313" key="10">
    <source>
        <dbReference type="EMBL" id="ERT09575.1"/>
    </source>
</evidence>
<reference evidence="10 11" key="1">
    <citation type="journal article" date="2013" name="Front. Microbiol.">
        <title>Comparative genomic analyses of the cyanobacterium, Lyngbya aestuarii BL J, a powerful hydrogen producer.</title>
        <authorList>
            <person name="Kothari A."/>
            <person name="Vaughn M."/>
            <person name="Garcia-Pichel F."/>
        </authorList>
    </citation>
    <scope>NUCLEOTIDE SEQUENCE [LARGE SCALE GENOMIC DNA]</scope>
    <source>
        <strain evidence="10 11">BL J</strain>
    </source>
</reference>
<dbReference type="NCBIfam" id="TIGR03323">
    <property type="entry name" value="alt_F1F0_F1_gam"/>
    <property type="match status" value="1"/>
</dbReference>
<dbReference type="Proteomes" id="UP000017127">
    <property type="component" value="Unassembled WGS sequence"/>
</dbReference>
<keyword evidence="11" id="KW-1185">Reference proteome</keyword>
<dbReference type="Gene3D" id="1.10.287.80">
    <property type="entry name" value="ATP synthase, gamma subunit, helix hairpin domain"/>
    <property type="match status" value="1"/>
</dbReference>
<dbReference type="InterPro" id="IPR035968">
    <property type="entry name" value="ATP_synth_F1_ATPase_gsu"/>
</dbReference>
<name>U7QR34_9CYAN</name>
<evidence type="ECO:0000256" key="8">
    <source>
        <dbReference type="ARBA" id="ARBA00023196"/>
    </source>
</evidence>
<evidence type="ECO:0000256" key="4">
    <source>
        <dbReference type="ARBA" id="ARBA00022448"/>
    </source>
</evidence>
<evidence type="ECO:0000256" key="2">
    <source>
        <dbReference type="ARBA" id="ARBA00004170"/>
    </source>
</evidence>
<keyword evidence="5" id="KW-0375">Hydrogen ion transport</keyword>
<dbReference type="EMBL" id="AUZM01000002">
    <property type="protein sequence ID" value="ERT09575.1"/>
    <property type="molecule type" value="Genomic_DNA"/>
</dbReference>
<dbReference type="Pfam" id="PF00231">
    <property type="entry name" value="ATP-synt"/>
    <property type="match status" value="1"/>
</dbReference>
<evidence type="ECO:0000313" key="11">
    <source>
        <dbReference type="Proteomes" id="UP000017127"/>
    </source>
</evidence>
<dbReference type="SUPFAM" id="SSF52943">
    <property type="entry name" value="ATP synthase (F1-ATPase), gamma subunit"/>
    <property type="match status" value="1"/>
</dbReference>
<dbReference type="OrthoDB" id="9812769at2"/>
<keyword evidence="8" id="KW-0139">CF(1)</keyword>
<evidence type="ECO:0000256" key="7">
    <source>
        <dbReference type="ARBA" id="ARBA00023136"/>
    </source>
</evidence>
<protein>
    <submittedName>
        <fullName evidence="10">ATP synthase family protein</fullName>
    </submittedName>
</protein>
<gene>
    <name evidence="10" type="ORF">M595_0382</name>
</gene>
<dbReference type="GO" id="GO:0045259">
    <property type="term" value="C:proton-transporting ATP synthase complex"/>
    <property type="evidence" value="ECO:0007669"/>
    <property type="project" value="UniProtKB-KW"/>
</dbReference>
<comment type="function">
    <text evidence="1">Produces ATP from ADP in the presence of a proton gradient across the membrane. The gamma chain is believed to be important in regulating ATPase activity and the flow of protons through the CF(0) complex.</text>
</comment>
<dbReference type="PANTHER" id="PTHR11693:SF22">
    <property type="entry name" value="ATP SYNTHASE SUBUNIT GAMMA, MITOCHONDRIAL"/>
    <property type="match status" value="1"/>
</dbReference>